<sequence length="1064" mass="115329">MAHLNFAPEPFEESLGNRATDAKASPDELKAFYRDMERGDLERKLSKRRSNSIWSRKSLKRTTSNQSQQTASAPAPGPSLTSPSKTSLARRASRSIIEHDRGESADTVPPVPVSRSIIPDRMKELPSWYRDNTPAMRYAMHNPVGPKWYRNHHLIPPANARSLGRPPSVFSPSFPPMPSAGSGIDRSEESSRMPNLSRSSSNSPAPTPSSSQTQVEHVPRSRKNSQTAHDNVDLLDGSDPWGNPWHHESPYDVGLSSSPVPFEENGHAAPQNPNNVPRSRTSSVTTAQNRRKTVTPSPLSQSTSAIHLQIPDGAGNRNGNARRLSKRRTVGIFGGRQASSSPNSPVKEPNSRGTSPALLGPPPSFISVTDKKDKRSSVFGRIAKRFSISRKPTVVASMEVTRQPSPVKRQPSPVKRQPSPEKRQPSPEKQLGLGVEPIKRVPPPTLHQESSSSAVVTPPPETPPQVEADRASSISLEAETPYTMGRLTVANPDPGSVESTPVQREVPLPVEKREKAAEHERGATDDTLSAGPPEPQIVIQRTQSPVVHSPSEVNSSRTSVPNPRPPSENVEVQSTRRAPSSAPPPAPEKPSNSASNGQRPNSSSAAPRTSGEYSSSPPTASASRGRTQSPPVGHLLDKPQPPPPQPSPKLPAVPFPADAVTPTELAYRLPEMTADISPLSTSSMLVHPPTPYTKEMLMPDEPEAPPPVPSKRSSRDPSPSQVSVTGRETETFRLVRSASGTVYASSETIRAAGEQWEVVESSNSKGKNRSQDRDRDSESRKEQRRQAKAEKEADHEHQRVRSERSRKRQSTAEAGASSSQTFPQSEGRHRSPIPEMLVSRQEEPKASRSKRDDDRERKAERKSVQVDPTLDKPQPAPPPPIPPRSRSREQASKSARPTSEVPTAADMNMMKAREAWDMDRLWKARSLSGMEPTGVATAPAPPPPPVPNGKPTQSLPAVYGSSHTAFMVSTPFQQQPPAPIYHSMPSAPPPVIYPAGYASPNGSSNSSTNANRASTSDLSATSKPISPLLANPLPEPPRESPYEPAPLKLPDYWGKHTAGVTTAH</sequence>
<reference evidence="2" key="1">
    <citation type="submission" date="2023-03" db="EMBL/GenBank/DDBJ databases">
        <title>Massive genome expansion in bonnet fungi (Mycena s.s.) driven by repeated elements and novel gene families across ecological guilds.</title>
        <authorList>
            <consortium name="Lawrence Berkeley National Laboratory"/>
            <person name="Harder C.B."/>
            <person name="Miyauchi S."/>
            <person name="Viragh M."/>
            <person name="Kuo A."/>
            <person name="Thoen E."/>
            <person name="Andreopoulos B."/>
            <person name="Lu D."/>
            <person name="Skrede I."/>
            <person name="Drula E."/>
            <person name="Henrissat B."/>
            <person name="Morin E."/>
            <person name="Kohler A."/>
            <person name="Barry K."/>
            <person name="LaButti K."/>
            <person name="Morin E."/>
            <person name="Salamov A."/>
            <person name="Lipzen A."/>
            <person name="Mereny Z."/>
            <person name="Hegedus B."/>
            <person name="Baldrian P."/>
            <person name="Stursova M."/>
            <person name="Weitz H."/>
            <person name="Taylor A."/>
            <person name="Grigoriev I.V."/>
            <person name="Nagy L.G."/>
            <person name="Martin F."/>
            <person name="Kauserud H."/>
        </authorList>
    </citation>
    <scope>NUCLEOTIDE SEQUENCE</scope>
    <source>
        <strain evidence="2">CBHHK182m</strain>
    </source>
</reference>
<feature type="compositionally biased region" description="Basic and acidic residues" evidence="1">
    <location>
        <begin position="20"/>
        <end position="44"/>
    </location>
</feature>
<dbReference type="AlphaFoldDB" id="A0AAD7KIW9"/>
<feature type="region of interest" description="Disordered" evidence="1">
    <location>
        <begin position="157"/>
        <end position="657"/>
    </location>
</feature>
<feature type="compositionally biased region" description="Polar residues" evidence="1">
    <location>
        <begin position="738"/>
        <end position="748"/>
    </location>
</feature>
<feature type="compositionally biased region" description="Pro residues" evidence="1">
    <location>
        <begin position="639"/>
        <end position="654"/>
    </location>
</feature>
<feature type="compositionally biased region" description="Basic and acidic residues" evidence="1">
    <location>
        <begin position="769"/>
        <end position="803"/>
    </location>
</feature>
<feature type="compositionally biased region" description="Basic and acidic residues" evidence="1">
    <location>
        <begin position="510"/>
        <end position="524"/>
    </location>
</feature>
<feature type="region of interest" description="Disordered" evidence="1">
    <location>
        <begin position="674"/>
        <end position="910"/>
    </location>
</feature>
<protein>
    <submittedName>
        <fullName evidence="2">Uncharacterized protein</fullName>
    </submittedName>
</protein>
<feature type="compositionally biased region" description="Low complexity" evidence="1">
    <location>
        <begin position="192"/>
        <end position="211"/>
    </location>
</feature>
<evidence type="ECO:0000313" key="3">
    <source>
        <dbReference type="Proteomes" id="UP001215598"/>
    </source>
</evidence>
<feature type="compositionally biased region" description="Polar residues" evidence="1">
    <location>
        <begin position="892"/>
        <end position="901"/>
    </location>
</feature>
<dbReference type="Proteomes" id="UP001215598">
    <property type="component" value="Unassembled WGS sequence"/>
</dbReference>
<organism evidence="2 3">
    <name type="scientific">Mycena metata</name>
    <dbReference type="NCBI Taxonomy" id="1033252"/>
    <lineage>
        <taxon>Eukaryota</taxon>
        <taxon>Fungi</taxon>
        <taxon>Dikarya</taxon>
        <taxon>Basidiomycota</taxon>
        <taxon>Agaricomycotina</taxon>
        <taxon>Agaricomycetes</taxon>
        <taxon>Agaricomycetidae</taxon>
        <taxon>Agaricales</taxon>
        <taxon>Marasmiineae</taxon>
        <taxon>Mycenaceae</taxon>
        <taxon>Mycena</taxon>
    </lineage>
</organism>
<feature type="compositionally biased region" description="Polar residues" evidence="1">
    <location>
        <begin position="51"/>
        <end position="72"/>
    </location>
</feature>
<feature type="region of interest" description="Disordered" evidence="1">
    <location>
        <begin position="925"/>
        <end position="957"/>
    </location>
</feature>
<dbReference type="EMBL" id="JARKIB010000001">
    <property type="protein sequence ID" value="KAJ7786563.1"/>
    <property type="molecule type" value="Genomic_DNA"/>
</dbReference>
<feature type="compositionally biased region" description="Polar residues" evidence="1">
    <location>
        <begin position="539"/>
        <end position="561"/>
    </location>
</feature>
<proteinExistence type="predicted"/>
<keyword evidence="3" id="KW-1185">Reference proteome</keyword>
<evidence type="ECO:0000313" key="2">
    <source>
        <dbReference type="EMBL" id="KAJ7786563.1"/>
    </source>
</evidence>
<name>A0AAD7KIW9_9AGAR</name>
<comment type="caution">
    <text evidence="2">The sequence shown here is derived from an EMBL/GenBank/DDBJ whole genome shotgun (WGS) entry which is preliminary data.</text>
</comment>
<feature type="compositionally biased region" description="Polar residues" evidence="1">
    <location>
        <begin position="271"/>
        <end position="306"/>
    </location>
</feature>
<feature type="compositionally biased region" description="Basic and acidic residues" evidence="1">
    <location>
        <begin position="840"/>
        <end position="864"/>
    </location>
</feature>
<feature type="compositionally biased region" description="Pro residues" evidence="1">
    <location>
        <begin position="939"/>
        <end position="948"/>
    </location>
</feature>
<feature type="region of interest" description="Disordered" evidence="1">
    <location>
        <begin position="1"/>
        <end position="121"/>
    </location>
</feature>
<evidence type="ECO:0000256" key="1">
    <source>
        <dbReference type="SAM" id="MobiDB-lite"/>
    </source>
</evidence>
<feature type="compositionally biased region" description="Polar residues" evidence="1">
    <location>
        <begin position="596"/>
        <end position="630"/>
    </location>
</feature>
<accession>A0AAD7KIW9</accession>
<feature type="region of interest" description="Disordered" evidence="1">
    <location>
        <begin position="991"/>
        <end position="1064"/>
    </location>
</feature>
<feature type="compositionally biased region" description="Pro residues" evidence="1">
    <location>
        <begin position="874"/>
        <end position="883"/>
    </location>
</feature>
<gene>
    <name evidence="2" type="ORF">B0H16DRAFT_1876559</name>
</gene>
<feature type="compositionally biased region" description="Low complexity" evidence="1">
    <location>
        <begin position="995"/>
        <end position="1016"/>
    </location>
</feature>